<accession>A0A239BYQ1</accession>
<evidence type="ECO:0000313" key="2">
    <source>
        <dbReference type="Proteomes" id="UP000198420"/>
    </source>
</evidence>
<dbReference type="Proteomes" id="UP000198420">
    <property type="component" value="Unassembled WGS sequence"/>
</dbReference>
<proteinExistence type="predicted"/>
<dbReference type="EMBL" id="FZNP01000011">
    <property type="protein sequence ID" value="SNS13117.1"/>
    <property type="molecule type" value="Genomic_DNA"/>
</dbReference>
<dbReference type="RefSeq" id="WP_089314687.1">
    <property type="nucleotide sequence ID" value="NZ_FZNP01000011.1"/>
</dbReference>
<dbReference type="AlphaFoldDB" id="A0A239BYQ1"/>
<organism evidence="1 2">
    <name type="scientific">Actinomadura mexicana</name>
    <dbReference type="NCBI Taxonomy" id="134959"/>
    <lineage>
        <taxon>Bacteria</taxon>
        <taxon>Bacillati</taxon>
        <taxon>Actinomycetota</taxon>
        <taxon>Actinomycetes</taxon>
        <taxon>Streptosporangiales</taxon>
        <taxon>Thermomonosporaceae</taxon>
        <taxon>Actinomadura</taxon>
    </lineage>
</organism>
<dbReference type="OrthoDB" id="3948147at2"/>
<keyword evidence="2" id="KW-1185">Reference proteome</keyword>
<protein>
    <submittedName>
        <fullName evidence="1">Uncharacterized protein</fullName>
    </submittedName>
</protein>
<name>A0A239BYQ1_9ACTN</name>
<sequence length="1058" mass="115473">MDRIITLALPCRFVTLQVMLGPERGMTTLTELVARAISGGIDTIEELGELFVLPDRIVLDVVRDLWSAGHVSIDFDSSLLELTESAQAALVDEEKRLESDKRTWQKFLLEPISGQFFAEDDGVPSIHEGLLGVPLQSDTDASDLPHGDLLVAVRRVLERERAAGKRSNVRDVSFGNPLLRPPTELRYLRTRVSAHTEPATGRMAFTVREGHKWGARASRRLTDHLADFVERYPEHVLTRTLTKIAGPTPPEPVGLGAQLARLERKVAGLSRSPASEIAADQEELQELAFALEERLDELADSRASAHIVERSSGQLWATTDLIKRAERQIVISSPQIEYEVLHRFLPVLDEALRRGVQLALLWGRQPEETLPQRVDAALSEMLARYPAQVSIDTLSAQTNACVVIQDNLRALVGSTGPLARGHERDSSRIAVLVEPAADGPATPRCVTDLLVWARDSYPTWGKGQRIDLLSDTPRSDVAEPVETSAPLLPEWDAEGADASTVRLWAESWTEHHAALVDVARRMTNAVPSVELVRDNAHRKVVSDAVSDAARRLAVTDDRIDPRVANDRLARVLTARAEAGVLTCLLHPGPAGAKLDEAFDRLGAGPIHVRHGRAGIRAVLSDDQVLMGCFSPLAEGEGIGRSRRTQVGLKIHSAVFADSVAAAIALPTAPARTEPAEVRQQPAAAATALPLLIEARGARAPGGFAAVVVDGFARLADPWEVLDRWERAEIPAAEMRKGVAVLLSREAWAPPGPRARWAEWLADDAWGRRSFVEAALAGTLLPAGPRAHACIAAAALEVGPLGALIFDEVTELANAPGPAGQTGALSALAELLLWGSDEGDYMLRETAQVLPCAWRELGDEALGFHDRVGAALPLSVISMELTDLNDRLAAEETWRELAAAIDQLGRLRQRFSFVSGREIHDRLFAPDGLFTRIRAACDTPGLRPELRGALPVRVIEFLDGLVREAGMDSVQWGRQRGFLKKTEAIVSTARNLCPAEPAAGHAVDRERVLDASRRFGREMARRWDDLFTEAEAMPHPYNMPFIALLEKLGPLSEWAKELS</sequence>
<gene>
    <name evidence="1" type="ORF">SAMN06265355_111187</name>
</gene>
<evidence type="ECO:0000313" key="1">
    <source>
        <dbReference type="EMBL" id="SNS13117.1"/>
    </source>
</evidence>
<reference evidence="2" key="1">
    <citation type="submission" date="2017-06" db="EMBL/GenBank/DDBJ databases">
        <authorList>
            <person name="Varghese N."/>
            <person name="Submissions S."/>
        </authorList>
    </citation>
    <scope>NUCLEOTIDE SEQUENCE [LARGE SCALE GENOMIC DNA]</scope>
    <source>
        <strain evidence="2">DSM 44485</strain>
    </source>
</reference>